<accession>A0A9D1KIA5</accession>
<gene>
    <name evidence="3" type="ORF">IAC35_01780</name>
</gene>
<reference evidence="3" key="1">
    <citation type="submission" date="2020-10" db="EMBL/GenBank/DDBJ databases">
        <authorList>
            <person name="Gilroy R."/>
        </authorList>
    </citation>
    <scope>NUCLEOTIDE SEQUENCE</scope>
    <source>
        <strain evidence="3">ChiHecec2B26-709</strain>
    </source>
</reference>
<organism evidence="3 4">
    <name type="scientific">Candidatus Cryptobacteroides merdipullorum</name>
    <dbReference type="NCBI Taxonomy" id="2840771"/>
    <lineage>
        <taxon>Bacteria</taxon>
        <taxon>Pseudomonadati</taxon>
        <taxon>Bacteroidota</taxon>
        <taxon>Bacteroidia</taxon>
        <taxon>Bacteroidales</taxon>
        <taxon>Candidatus Cryptobacteroides</taxon>
    </lineage>
</organism>
<dbReference type="EMBL" id="DVLC01000033">
    <property type="protein sequence ID" value="HIT46570.1"/>
    <property type="molecule type" value="Genomic_DNA"/>
</dbReference>
<evidence type="ECO:0000313" key="4">
    <source>
        <dbReference type="Proteomes" id="UP000886881"/>
    </source>
</evidence>
<dbReference type="InterPro" id="IPR049236">
    <property type="entry name" value="DUF6850"/>
</dbReference>
<protein>
    <recommendedName>
        <fullName evidence="2">DUF6850 domain-containing protein</fullName>
    </recommendedName>
</protein>
<reference evidence="3" key="2">
    <citation type="journal article" date="2021" name="PeerJ">
        <title>Extensive microbial diversity within the chicken gut microbiome revealed by metagenomics and culture.</title>
        <authorList>
            <person name="Gilroy R."/>
            <person name="Ravi A."/>
            <person name="Getino M."/>
            <person name="Pursley I."/>
            <person name="Horton D.L."/>
            <person name="Alikhan N.F."/>
            <person name="Baker D."/>
            <person name="Gharbi K."/>
            <person name="Hall N."/>
            <person name="Watson M."/>
            <person name="Adriaenssens E.M."/>
            <person name="Foster-Nyarko E."/>
            <person name="Jarju S."/>
            <person name="Secka A."/>
            <person name="Antonio M."/>
            <person name="Oren A."/>
            <person name="Chaudhuri R.R."/>
            <person name="La Ragione R."/>
            <person name="Hildebrand F."/>
            <person name="Pallen M.J."/>
        </authorList>
    </citation>
    <scope>NUCLEOTIDE SEQUENCE</scope>
    <source>
        <strain evidence="3">ChiHecec2B26-709</strain>
    </source>
</reference>
<dbReference type="Pfam" id="PF21012">
    <property type="entry name" value="DUF6850"/>
    <property type="match status" value="1"/>
</dbReference>
<evidence type="ECO:0000256" key="1">
    <source>
        <dbReference type="SAM" id="SignalP"/>
    </source>
</evidence>
<name>A0A9D1KIA5_9BACT</name>
<keyword evidence="1" id="KW-0732">Signal</keyword>
<feature type="domain" description="DUF6850" evidence="2">
    <location>
        <begin position="50"/>
        <end position="354"/>
    </location>
</feature>
<sequence length="356" mass="39007">MKRTEVTRTALAGTMLLCLCLAAGAQERAVPATRETAVGSSLWLRSSNSAGLALDSLGVMSDLSLGFSFEQGGLKSVWAGERETDAGVEAKGVAKVAGMTLYGDFSYDYSDISGARYNASVYEPAYDQPYYVADYSVSGWKKQAYDMGFRGATPLFWRDRAAFGFEARYKAMVGAKQTDPRTETFRYDLLLAPSFTFSFGGAGTLGLKLEYMHGFERSTPSVENDWETPRVAIMRGLGFYTAGTAGGNLGFDIFYYKTNRFGGSLQYAFSSTSADLLVDVGSYVSTTLVSENPEFPRMRGRTEKIGLTLDAMANLGRRKNHRVMLRADWGSTSGYEYNQQLGTSQGVSHWITINNP</sequence>
<dbReference type="AlphaFoldDB" id="A0A9D1KIA5"/>
<evidence type="ECO:0000313" key="3">
    <source>
        <dbReference type="EMBL" id="HIT46570.1"/>
    </source>
</evidence>
<feature type="signal peptide" evidence="1">
    <location>
        <begin position="1"/>
        <end position="25"/>
    </location>
</feature>
<comment type="caution">
    <text evidence="3">The sequence shown here is derived from an EMBL/GenBank/DDBJ whole genome shotgun (WGS) entry which is preliminary data.</text>
</comment>
<feature type="non-terminal residue" evidence="3">
    <location>
        <position position="356"/>
    </location>
</feature>
<dbReference type="Proteomes" id="UP000886881">
    <property type="component" value="Unassembled WGS sequence"/>
</dbReference>
<proteinExistence type="predicted"/>
<feature type="chain" id="PRO_5039543008" description="DUF6850 domain-containing protein" evidence="1">
    <location>
        <begin position="26"/>
        <end position="356"/>
    </location>
</feature>
<evidence type="ECO:0000259" key="2">
    <source>
        <dbReference type="Pfam" id="PF21012"/>
    </source>
</evidence>